<keyword evidence="2" id="KW-1133">Transmembrane helix</keyword>
<feature type="compositionally biased region" description="Polar residues" evidence="1">
    <location>
        <begin position="420"/>
        <end position="446"/>
    </location>
</feature>
<evidence type="ECO:0000313" key="3">
    <source>
        <dbReference type="EMBL" id="EUD64188.1"/>
    </source>
</evidence>
<evidence type="ECO:0000256" key="1">
    <source>
        <dbReference type="SAM" id="MobiDB-lite"/>
    </source>
</evidence>
<gene>
    <name evidence="3" type="ORF">C922_05425</name>
</gene>
<organism evidence="3 4">
    <name type="scientific">Plasmodium inui San Antonio 1</name>
    <dbReference type="NCBI Taxonomy" id="1237626"/>
    <lineage>
        <taxon>Eukaryota</taxon>
        <taxon>Sar</taxon>
        <taxon>Alveolata</taxon>
        <taxon>Apicomplexa</taxon>
        <taxon>Aconoidasida</taxon>
        <taxon>Haemosporida</taxon>
        <taxon>Plasmodiidae</taxon>
        <taxon>Plasmodium</taxon>
        <taxon>Plasmodium (Plasmodium)</taxon>
    </lineage>
</organism>
<reference evidence="3 4" key="1">
    <citation type="submission" date="2013-02" db="EMBL/GenBank/DDBJ databases">
        <title>The Genome Sequence of Plasmodium inui San Antonio 1.</title>
        <authorList>
            <consortium name="The Broad Institute Genome Sequencing Platform"/>
            <consortium name="The Broad Institute Genome Sequencing Center for Infectious Disease"/>
            <person name="Neafsey D."/>
            <person name="Cheeseman I."/>
            <person name="Volkman S."/>
            <person name="Adams J."/>
            <person name="Walker B."/>
            <person name="Young S.K."/>
            <person name="Zeng Q."/>
            <person name="Gargeya S."/>
            <person name="Fitzgerald M."/>
            <person name="Haas B."/>
            <person name="Abouelleil A."/>
            <person name="Alvarado L."/>
            <person name="Arachchi H.M."/>
            <person name="Berlin A.M."/>
            <person name="Chapman S.B."/>
            <person name="Dewar J."/>
            <person name="Goldberg J."/>
            <person name="Griggs A."/>
            <person name="Gujja S."/>
            <person name="Hansen M."/>
            <person name="Howarth C."/>
            <person name="Imamovic A."/>
            <person name="Larimer J."/>
            <person name="McCowan C."/>
            <person name="Murphy C."/>
            <person name="Neiman D."/>
            <person name="Pearson M."/>
            <person name="Priest M."/>
            <person name="Roberts A."/>
            <person name="Saif S."/>
            <person name="Shea T."/>
            <person name="Sisk P."/>
            <person name="Sykes S."/>
            <person name="Wortman J."/>
            <person name="Nusbaum C."/>
            <person name="Birren B."/>
        </authorList>
    </citation>
    <scope>NUCLEOTIDE SEQUENCE [LARGE SCALE GENOMIC DNA]</scope>
    <source>
        <strain evidence="3 4">San Antonio 1</strain>
    </source>
</reference>
<name>W6ZXZ0_9APIC</name>
<proteinExistence type="predicted"/>
<sequence>MGKPKNKDWRLNDWSKAQSNWGYPPTKKDNCEASERSQYCYPNLTKHENPKWKGLNEWFQRVIQPAASDRWSKDFSPEVNTCLKQSKTDPPFTWGQVIDKVINQIGDDLIADNDTGSQALLWGRGEWYNLLNSTGKPTERWDKHELGQGLLMAIVCILTGLTSSETDEKTKYPQRAQLCEEMDKALVQNWANWSAWLGGNRRLSGQEKHECKDGAGDKKCESASMSLVLTVYRSLASLCQACGPYNITRWVHKISEVETGKGEKYCEVKNRVITCGKSTGRVWTTGDLGVNPIKKSLPDSKDNQLPAGTSDTNLGGRQTEGNINPLGRNSSTLATSRSNDEASKGGNRTPDSTGDTNHTLGSTPDTDRLSSMVTGNSVDRGNLQGKEFPTTGSINPKDKGGVSNRATAIPPRQGAGENIPLTSDSKELNNQPADSNLLNPPTTSDTDPSINLGGTVGGVLAIILLGGAAAYGIFRIYKGKHKPKSRRRSINISVPYVPEYESLEVSV</sequence>
<keyword evidence="4" id="KW-1185">Reference proteome</keyword>
<keyword evidence="2" id="KW-0472">Membrane</keyword>
<evidence type="ECO:0000256" key="2">
    <source>
        <dbReference type="SAM" id="Phobius"/>
    </source>
</evidence>
<dbReference type="AlphaFoldDB" id="W6ZXZ0"/>
<dbReference type="EMBL" id="KI965530">
    <property type="protein sequence ID" value="EUD64188.1"/>
    <property type="molecule type" value="Genomic_DNA"/>
</dbReference>
<dbReference type="Proteomes" id="UP000030640">
    <property type="component" value="Unassembled WGS sequence"/>
</dbReference>
<feature type="compositionally biased region" description="Polar residues" evidence="1">
    <location>
        <begin position="306"/>
        <end position="337"/>
    </location>
</feature>
<accession>W6ZXZ0</accession>
<feature type="compositionally biased region" description="Basic and acidic residues" evidence="1">
    <location>
        <begin position="1"/>
        <end position="13"/>
    </location>
</feature>
<feature type="transmembrane region" description="Helical" evidence="2">
    <location>
        <begin position="452"/>
        <end position="477"/>
    </location>
</feature>
<protein>
    <submittedName>
        <fullName evidence="3">Uncharacterized protein</fullName>
    </submittedName>
</protein>
<dbReference type="VEuPathDB" id="PlasmoDB:C922_05425"/>
<dbReference type="GeneID" id="20040699"/>
<evidence type="ECO:0000313" key="4">
    <source>
        <dbReference type="Proteomes" id="UP000030640"/>
    </source>
</evidence>
<feature type="region of interest" description="Disordered" evidence="1">
    <location>
        <begin position="1"/>
        <end position="28"/>
    </location>
</feature>
<keyword evidence="2" id="KW-0812">Transmembrane</keyword>
<feature type="region of interest" description="Disordered" evidence="1">
    <location>
        <begin position="286"/>
        <end position="446"/>
    </location>
</feature>
<dbReference type="RefSeq" id="XP_008819218.1">
    <property type="nucleotide sequence ID" value="XM_008820996.1"/>
</dbReference>
<feature type="compositionally biased region" description="Polar residues" evidence="1">
    <location>
        <begin position="349"/>
        <end position="379"/>
    </location>
</feature>